<accession>R0F5A2</accession>
<feature type="non-terminal residue" evidence="1">
    <location>
        <position position="1"/>
    </location>
</feature>
<dbReference type="GO" id="GO:0005783">
    <property type="term" value="C:endoplasmic reticulum"/>
    <property type="evidence" value="ECO:0007669"/>
    <property type="project" value="TreeGrafter"/>
</dbReference>
<gene>
    <name evidence="1" type="ORF">CARUB_v10005188mg</name>
</gene>
<dbReference type="eggNOG" id="KOG4467">
    <property type="taxonomic scope" value="Eukaryota"/>
</dbReference>
<reference evidence="2" key="1">
    <citation type="journal article" date="2013" name="Nat. Genet.">
        <title>The Capsella rubella genome and the genomic consequences of rapid mating system evolution.</title>
        <authorList>
            <person name="Slotte T."/>
            <person name="Hazzouri K.M."/>
            <person name="Agren J.A."/>
            <person name="Koenig D."/>
            <person name="Maumus F."/>
            <person name="Guo Y.L."/>
            <person name="Steige K."/>
            <person name="Platts A.E."/>
            <person name="Escobar J.S."/>
            <person name="Newman L.K."/>
            <person name="Wang W."/>
            <person name="Mandakova T."/>
            <person name="Vello E."/>
            <person name="Smith L.M."/>
            <person name="Henz S.R."/>
            <person name="Steffen J."/>
            <person name="Takuno S."/>
            <person name="Brandvain Y."/>
            <person name="Coop G."/>
            <person name="Andolfatto P."/>
            <person name="Hu T.T."/>
            <person name="Blanchette M."/>
            <person name="Clark R.M."/>
            <person name="Quesneville H."/>
            <person name="Nordborg M."/>
            <person name="Gaut B.S."/>
            <person name="Lysak M.A."/>
            <person name="Jenkins J."/>
            <person name="Grimwood J."/>
            <person name="Chapman J."/>
            <person name="Prochnik S."/>
            <person name="Shu S."/>
            <person name="Rokhsar D."/>
            <person name="Schmutz J."/>
            <person name="Weigel D."/>
            <person name="Wright S.I."/>
        </authorList>
    </citation>
    <scope>NUCLEOTIDE SEQUENCE [LARGE SCALE GENOMIC DNA]</scope>
    <source>
        <strain evidence="2">cv. Monte Gargano</strain>
    </source>
</reference>
<dbReference type="InterPro" id="IPR019308">
    <property type="entry name" value="TMEM214"/>
</dbReference>
<dbReference type="AlphaFoldDB" id="R0F5A2"/>
<keyword evidence="2" id="KW-1185">Reference proteome</keyword>
<dbReference type="EMBL" id="KB870811">
    <property type="protein sequence ID" value="EOA16947.1"/>
    <property type="molecule type" value="Genomic_DNA"/>
</dbReference>
<dbReference type="Proteomes" id="UP000029121">
    <property type="component" value="Unassembled WGS sequence"/>
</dbReference>
<dbReference type="STRING" id="81985.R0F5A2"/>
<proteinExistence type="predicted"/>
<protein>
    <submittedName>
        <fullName evidence="1">Uncharacterized protein</fullName>
    </submittedName>
</protein>
<dbReference type="PANTHER" id="PTHR13448:SF14">
    <property type="entry name" value="F26K24.17 PROTEIN"/>
    <property type="match status" value="1"/>
</dbReference>
<sequence length="341" mass="38292">HVPLSHIPQSVYETSGVWIKQLQTTKHPTFIMWALDRVLTDWTAHAQDTCFKSQVASFVALAIVVRSKPDALTSILPMLRERPRYQGEDKLPVLVWTMAQAFKDDLSAGLYSWAHNLLPLVDNNKGYSPQSVDLILRYVEIILSKPDSRTILLNAAFREKNPLIPPSAFRILVRLTFPASFARVEATERFGTIYPLLKEVAFAPGSNTVKQIFTFALKLSGEGVDTGNPFLAKEATAIAISCVTINVDCFKQWDILYKKNIGASVTLLKKLVDGWMDHSLKLPSNTLTVNDTIHNFRIKNQKAITEGVSDCFLYKEADKSCKLSLRRLSRGSGGLQIVIWW</sequence>
<dbReference type="Pfam" id="PF10151">
    <property type="entry name" value="TMEM214"/>
    <property type="match status" value="1"/>
</dbReference>
<evidence type="ECO:0000313" key="2">
    <source>
        <dbReference type="Proteomes" id="UP000029121"/>
    </source>
</evidence>
<dbReference type="OrthoDB" id="1047296at2759"/>
<dbReference type="GO" id="GO:0005794">
    <property type="term" value="C:Golgi apparatus"/>
    <property type="evidence" value="ECO:0007669"/>
    <property type="project" value="TreeGrafter"/>
</dbReference>
<name>R0F5A2_9BRAS</name>
<dbReference type="KEGG" id="crb:17880305"/>
<organism evidence="1 2">
    <name type="scientific">Capsella rubella</name>
    <dbReference type="NCBI Taxonomy" id="81985"/>
    <lineage>
        <taxon>Eukaryota</taxon>
        <taxon>Viridiplantae</taxon>
        <taxon>Streptophyta</taxon>
        <taxon>Embryophyta</taxon>
        <taxon>Tracheophyta</taxon>
        <taxon>Spermatophyta</taxon>
        <taxon>Magnoliopsida</taxon>
        <taxon>eudicotyledons</taxon>
        <taxon>Gunneridae</taxon>
        <taxon>Pentapetalae</taxon>
        <taxon>rosids</taxon>
        <taxon>malvids</taxon>
        <taxon>Brassicales</taxon>
        <taxon>Brassicaceae</taxon>
        <taxon>Camelineae</taxon>
        <taxon>Capsella</taxon>
    </lineage>
</organism>
<evidence type="ECO:0000313" key="1">
    <source>
        <dbReference type="EMBL" id="EOA16947.1"/>
    </source>
</evidence>
<dbReference type="PANTHER" id="PTHR13448">
    <property type="entry name" value="TRANSMEMBRANE PROTEIN 214"/>
    <property type="match status" value="1"/>
</dbReference>